<evidence type="ECO:0008006" key="4">
    <source>
        <dbReference type="Google" id="ProtNLM"/>
    </source>
</evidence>
<reference evidence="2 3" key="1">
    <citation type="submission" date="2020-06" db="EMBL/GenBank/DDBJ databases">
        <authorList>
            <consortium name="Wellcome Sanger Institute Data Sharing"/>
        </authorList>
    </citation>
    <scope>NUCLEOTIDE SEQUENCE [LARGE SCALE GENOMIC DNA]</scope>
</reference>
<name>A0AAY4C8S9_9TELE</name>
<dbReference type="Ensembl" id="ENSDCDT00010036436.1">
    <property type="protein sequence ID" value="ENSDCDP00010029463.1"/>
    <property type="gene ID" value="ENSDCDG00010018682.1"/>
</dbReference>
<keyword evidence="1" id="KW-0732">Signal</keyword>
<reference evidence="2" key="2">
    <citation type="submission" date="2025-08" db="UniProtKB">
        <authorList>
            <consortium name="Ensembl"/>
        </authorList>
    </citation>
    <scope>IDENTIFICATION</scope>
</reference>
<accession>A0AAY4C8S9</accession>
<gene>
    <name evidence="2" type="primary">AMN</name>
</gene>
<evidence type="ECO:0000256" key="1">
    <source>
        <dbReference type="SAM" id="SignalP"/>
    </source>
</evidence>
<dbReference type="AlphaFoldDB" id="A0AAY4C8S9"/>
<feature type="signal peptide" evidence="1">
    <location>
        <begin position="1"/>
        <end position="35"/>
    </location>
</feature>
<protein>
    <recommendedName>
        <fullName evidence="4">Secreted protein</fullName>
    </recommendedName>
</protein>
<reference evidence="2" key="3">
    <citation type="submission" date="2025-09" db="UniProtKB">
        <authorList>
            <consortium name="Ensembl"/>
        </authorList>
    </citation>
    <scope>IDENTIFICATION</scope>
</reference>
<proteinExistence type="predicted"/>
<sequence>MHQTLWGFSAASFSFLASNPFLCLSLSSFLACASASGKFGSSGSTTMCFFSRVQPLNLAFKPLGFNDALDFASLEEHFCLSSFGFSMTCDVVVGTHPLVVGTHPLSFGFTLNSLNSRIRLFVSWTSVVVFVSDVVSGISLSSFWQVLSSESAYDCLCCKTEGDFECVQESFDGTFDEDILISPKLVSSAERSAASIEVDLMLGP</sequence>
<keyword evidence="3" id="KW-1185">Reference proteome</keyword>
<dbReference type="Proteomes" id="UP000694580">
    <property type="component" value="Chromosome 16"/>
</dbReference>
<feature type="chain" id="PRO_5044234891" description="Secreted protein" evidence="1">
    <location>
        <begin position="36"/>
        <end position="204"/>
    </location>
</feature>
<organism evidence="2 3">
    <name type="scientific">Denticeps clupeoides</name>
    <name type="common">denticle herring</name>
    <dbReference type="NCBI Taxonomy" id="299321"/>
    <lineage>
        <taxon>Eukaryota</taxon>
        <taxon>Metazoa</taxon>
        <taxon>Chordata</taxon>
        <taxon>Craniata</taxon>
        <taxon>Vertebrata</taxon>
        <taxon>Euteleostomi</taxon>
        <taxon>Actinopterygii</taxon>
        <taxon>Neopterygii</taxon>
        <taxon>Teleostei</taxon>
        <taxon>Clupei</taxon>
        <taxon>Clupeiformes</taxon>
        <taxon>Denticipitoidei</taxon>
        <taxon>Denticipitidae</taxon>
        <taxon>Denticeps</taxon>
    </lineage>
</organism>
<evidence type="ECO:0000313" key="3">
    <source>
        <dbReference type="Proteomes" id="UP000694580"/>
    </source>
</evidence>
<evidence type="ECO:0000313" key="2">
    <source>
        <dbReference type="Ensembl" id="ENSDCDP00010029463.1"/>
    </source>
</evidence>